<organism evidence="2 3">
    <name type="scientific">Streptomyces bullii</name>
    <dbReference type="NCBI Taxonomy" id="349910"/>
    <lineage>
        <taxon>Bacteria</taxon>
        <taxon>Bacillati</taxon>
        <taxon>Actinomycetota</taxon>
        <taxon>Actinomycetes</taxon>
        <taxon>Kitasatosporales</taxon>
        <taxon>Streptomycetaceae</taxon>
        <taxon>Streptomyces</taxon>
    </lineage>
</organism>
<sequence>MTNRKQYRRRPLDPYLSGIRTRDDHLPADDPVIDDCPWCAALREAGSSPTGQPPTDRRATRWRAWLRERWRTTTVKAS</sequence>
<keyword evidence="3" id="KW-1185">Reference proteome</keyword>
<dbReference type="RefSeq" id="WP_381027978.1">
    <property type="nucleotide sequence ID" value="NZ_JBHSNY010000011.1"/>
</dbReference>
<feature type="region of interest" description="Disordered" evidence="1">
    <location>
        <begin position="1"/>
        <end position="28"/>
    </location>
</feature>
<accession>A0ABW0UWD3</accession>
<evidence type="ECO:0000313" key="3">
    <source>
        <dbReference type="Proteomes" id="UP001596154"/>
    </source>
</evidence>
<dbReference type="EMBL" id="JBHSNY010000011">
    <property type="protein sequence ID" value="MFC5637890.1"/>
    <property type="molecule type" value="Genomic_DNA"/>
</dbReference>
<name>A0ABW0UWD3_9ACTN</name>
<reference evidence="3" key="1">
    <citation type="journal article" date="2019" name="Int. J. Syst. Evol. Microbiol.">
        <title>The Global Catalogue of Microorganisms (GCM) 10K type strain sequencing project: providing services to taxonomists for standard genome sequencing and annotation.</title>
        <authorList>
            <consortium name="The Broad Institute Genomics Platform"/>
            <consortium name="The Broad Institute Genome Sequencing Center for Infectious Disease"/>
            <person name="Wu L."/>
            <person name="Ma J."/>
        </authorList>
    </citation>
    <scope>NUCLEOTIDE SEQUENCE [LARGE SCALE GENOMIC DNA]</scope>
    <source>
        <strain evidence="3">CGMCC 4.7248</strain>
    </source>
</reference>
<comment type="caution">
    <text evidence="2">The sequence shown here is derived from an EMBL/GenBank/DDBJ whole genome shotgun (WGS) entry which is preliminary data.</text>
</comment>
<gene>
    <name evidence="2" type="ORF">ACFPZJ_29820</name>
</gene>
<evidence type="ECO:0000256" key="1">
    <source>
        <dbReference type="SAM" id="MobiDB-lite"/>
    </source>
</evidence>
<dbReference type="Proteomes" id="UP001596154">
    <property type="component" value="Unassembled WGS sequence"/>
</dbReference>
<proteinExistence type="predicted"/>
<protein>
    <submittedName>
        <fullName evidence="2">Uncharacterized protein</fullName>
    </submittedName>
</protein>
<evidence type="ECO:0000313" key="2">
    <source>
        <dbReference type="EMBL" id="MFC5637890.1"/>
    </source>
</evidence>